<evidence type="ECO:0000256" key="2">
    <source>
        <dbReference type="ARBA" id="ARBA00023125"/>
    </source>
</evidence>
<proteinExistence type="predicted"/>
<keyword evidence="4" id="KW-0472">Membrane</keyword>
<evidence type="ECO:0000256" key="4">
    <source>
        <dbReference type="SAM" id="Phobius"/>
    </source>
</evidence>
<feature type="transmembrane region" description="Helical" evidence="4">
    <location>
        <begin position="32"/>
        <end position="54"/>
    </location>
</feature>
<gene>
    <name evidence="7" type="ORF">EUA07_06150</name>
</gene>
<keyword evidence="5" id="KW-0732">Signal</keyword>
<evidence type="ECO:0000313" key="7">
    <source>
        <dbReference type="EMBL" id="RYC03286.1"/>
    </source>
</evidence>
<keyword evidence="2" id="KW-0238">DNA-binding</keyword>
<dbReference type="InterPro" id="IPR016032">
    <property type="entry name" value="Sig_transdc_resp-reg_C-effctor"/>
</dbReference>
<feature type="domain" description="HTH luxR-type" evidence="6">
    <location>
        <begin position="95"/>
        <end position="165"/>
    </location>
</feature>
<comment type="caution">
    <text evidence="7">The sequence shown here is derived from an EMBL/GenBank/DDBJ whole genome shotgun (WGS) entry which is preliminary data.</text>
</comment>
<dbReference type="InterPro" id="IPR036388">
    <property type="entry name" value="WH-like_DNA-bd_sf"/>
</dbReference>
<protein>
    <submittedName>
        <fullName evidence="7">Helix-turn-helix transcriptional regulator</fullName>
    </submittedName>
</protein>
<dbReference type="SMART" id="SM00421">
    <property type="entry name" value="HTH_LUXR"/>
    <property type="match status" value="1"/>
</dbReference>
<organism evidence="7 8">
    <name type="scientific">Nocardioides ganghwensis</name>
    <dbReference type="NCBI Taxonomy" id="252230"/>
    <lineage>
        <taxon>Bacteria</taxon>
        <taxon>Bacillati</taxon>
        <taxon>Actinomycetota</taxon>
        <taxon>Actinomycetes</taxon>
        <taxon>Propionibacteriales</taxon>
        <taxon>Nocardioidaceae</taxon>
        <taxon>Nocardioides</taxon>
    </lineage>
</organism>
<keyword evidence="1" id="KW-0805">Transcription regulation</keyword>
<evidence type="ECO:0000256" key="1">
    <source>
        <dbReference type="ARBA" id="ARBA00023015"/>
    </source>
</evidence>
<dbReference type="PROSITE" id="PS50043">
    <property type="entry name" value="HTH_LUXR_2"/>
    <property type="match status" value="1"/>
</dbReference>
<dbReference type="Gene3D" id="1.10.10.10">
    <property type="entry name" value="Winged helix-like DNA-binding domain superfamily/Winged helix DNA-binding domain"/>
    <property type="match status" value="1"/>
</dbReference>
<dbReference type="PRINTS" id="PR00038">
    <property type="entry name" value="HTHLUXR"/>
</dbReference>
<dbReference type="GO" id="GO:0006355">
    <property type="term" value="P:regulation of DNA-templated transcription"/>
    <property type="evidence" value="ECO:0007669"/>
    <property type="project" value="InterPro"/>
</dbReference>
<dbReference type="CDD" id="cd06170">
    <property type="entry name" value="LuxR_C_like"/>
    <property type="match status" value="1"/>
</dbReference>
<evidence type="ECO:0000256" key="5">
    <source>
        <dbReference type="SAM" id="SignalP"/>
    </source>
</evidence>
<reference evidence="7 8" key="1">
    <citation type="submission" date="2019-01" db="EMBL/GenBank/DDBJ databases">
        <title>Novel species of Nocardioides.</title>
        <authorList>
            <person name="Liu Q."/>
            <person name="Xin Y.-H."/>
        </authorList>
    </citation>
    <scope>NUCLEOTIDE SEQUENCE [LARGE SCALE GENOMIC DNA]</scope>
    <source>
        <strain evidence="7 8">CGMCC 4.6875</strain>
    </source>
</reference>
<feature type="transmembrane region" description="Helical" evidence="4">
    <location>
        <begin position="61"/>
        <end position="81"/>
    </location>
</feature>
<feature type="signal peptide" evidence="5">
    <location>
        <begin position="1"/>
        <end position="20"/>
    </location>
</feature>
<sequence>MTLNLAFLSTVLLGPAVSLAAAVRATGEATRRLAAVALASLTGAALVMLCGAVATDGSATLVITAMYAALALVVVGSSRALTLPEPVEPTPASGGPSRLDPLTARESEVLGLLAEGLSNAGIAERLVISERTVDAHLRSVFAKLALPEGPLENRRVHAVLAWRGDLGERADAG</sequence>
<keyword evidence="4" id="KW-0812">Transmembrane</keyword>
<keyword evidence="4" id="KW-1133">Transmembrane helix</keyword>
<dbReference type="Proteomes" id="UP000293291">
    <property type="component" value="Unassembled WGS sequence"/>
</dbReference>
<keyword evidence="3" id="KW-0804">Transcription</keyword>
<evidence type="ECO:0000256" key="3">
    <source>
        <dbReference type="ARBA" id="ARBA00023163"/>
    </source>
</evidence>
<dbReference type="PANTHER" id="PTHR44688">
    <property type="entry name" value="DNA-BINDING TRANSCRIPTIONAL ACTIVATOR DEVR_DOSR"/>
    <property type="match status" value="1"/>
</dbReference>
<dbReference type="PROSITE" id="PS00622">
    <property type="entry name" value="HTH_LUXR_1"/>
    <property type="match status" value="1"/>
</dbReference>
<dbReference type="EMBL" id="SDWU01000006">
    <property type="protein sequence ID" value="RYC03286.1"/>
    <property type="molecule type" value="Genomic_DNA"/>
</dbReference>
<accession>A0A4Q2SD81</accession>
<keyword evidence="8" id="KW-1185">Reference proteome</keyword>
<dbReference type="PANTHER" id="PTHR44688:SF16">
    <property type="entry name" value="DNA-BINDING TRANSCRIPTIONAL ACTIVATOR DEVR_DOSR"/>
    <property type="match status" value="1"/>
</dbReference>
<dbReference type="SUPFAM" id="SSF46894">
    <property type="entry name" value="C-terminal effector domain of the bipartite response regulators"/>
    <property type="match status" value="1"/>
</dbReference>
<evidence type="ECO:0000259" key="6">
    <source>
        <dbReference type="PROSITE" id="PS50043"/>
    </source>
</evidence>
<dbReference type="GO" id="GO:0003677">
    <property type="term" value="F:DNA binding"/>
    <property type="evidence" value="ECO:0007669"/>
    <property type="project" value="UniProtKB-KW"/>
</dbReference>
<feature type="chain" id="PRO_5020338903" evidence="5">
    <location>
        <begin position="21"/>
        <end position="173"/>
    </location>
</feature>
<dbReference type="Pfam" id="PF00196">
    <property type="entry name" value="GerE"/>
    <property type="match status" value="1"/>
</dbReference>
<name>A0A4Q2SD81_9ACTN</name>
<dbReference type="InterPro" id="IPR000792">
    <property type="entry name" value="Tscrpt_reg_LuxR_C"/>
</dbReference>
<evidence type="ECO:0000313" key="8">
    <source>
        <dbReference type="Proteomes" id="UP000293291"/>
    </source>
</evidence>
<dbReference type="AlphaFoldDB" id="A0A4Q2SD81"/>
<dbReference type="OrthoDB" id="3740988at2"/>